<dbReference type="Pfam" id="PF01171">
    <property type="entry name" value="ATP_bind_3"/>
    <property type="match status" value="1"/>
</dbReference>
<dbReference type="NCBIfam" id="TIGR02432">
    <property type="entry name" value="lysidine_TilS_N"/>
    <property type="match status" value="1"/>
</dbReference>
<comment type="similarity">
    <text evidence="8">Belongs to the tRNA(Ile)-lysidine synthase family.</text>
</comment>
<comment type="subcellular location">
    <subcellularLocation>
        <location evidence="1 8">Cytoplasm</location>
    </subcellularLocation>
</comment>
<comment type="function">
    <text evidence="8">Ligates lysine onto the cytidine present at position 34 of the AUA codon-specific tRNA(Ile) that contains the anticodon CAU, in an ATP-dependent manner. Cytidine is converted to lysidine, thus changing the amino acid specificity of the tRNA from methionine to isoleucine.</text>
</comment>
<dbReference type="SUPFAM" id="SSF52402">
    <property type="entry name" value="Adenine nucleotide alpha hydrolases-like"/>
    <property type="match status" value="1"/>
</dbReference>
<evidence type="ECO:0000256" key="8">
    <source>
        <dbReference type="HAMAP-Rule" id="MF_01161"/>
    </source>
</evidence>
<evidence type="ECO:0000256" key="4">
    <source>
        <dbReference type="ARBA" id="ARBA00022694"/>
    </source>
</evidence>
<evidence type="ECO:0000256" key="7">
    <source>
        <dbReference type="ARBA" id="ARBA00048539"/>
    </source>
</evidence>
<comment type="caution">
    <text evidence="10">The sequence shown here is derived from an EMBL/GenBank/DDBJ whole genome shotgun (WGS) entry which is preliminary data.</text>
</comment>
<keyword evidence="6 8" id="KW-0067">ATP-binding</keyword>
<dbReference type="GO" id="GO:0005737">
    <property type="term" value="C:cytoplasm"/>
    <property type="evidence" value="ECO:0007669"/>
    <property type="project" value="UniProtKB-SubCell"/>
</dbReference>
<evidence type="ECO:0000256" key="5">
    <source>
        <dbReference type="ARBA" id="ARBA00022741"/>
    </source>
</evidence>
<dbReference type="Gene3D" id="3.40.50.620">
    <property type="entry name" value="HUPs"/>
    <property type="match status" value="1"/>
</dbReference>
<evidence type="ECO:0000259" key="9">
    <source>
        <dbReference type="SMART" id="SM00977"/>
    </source>
</evidence>
<dbReference type="GO" id="GO:0032267">
    <property type="term" value="F:tRNA(Ile)-lysidine synthase activity"/>
    <property type="evidence" value="ECO:0007669"/>
    <property type="project" value="UniProtKB-EC"/>
</dbReference>
<keyword evidence="2 8" id="KW-0963">Cytoplasm</keyword>
<dbReference type="Proteomes" id="UP000306980">
    <property type="component" value="Unassembled WGS sequence"/>
</dbReference>
<gene>
    <name evidence="8 10" type="primary">tilS</name>
    <name evidence="10" type="ORF">FFL34_09500</name>
</gene>
<accession>A0A5S3QM78</accession>
<dbReference type="EMBL" id="VCIA01000001">
    <property type="protein sequence ID" value="TMN22341.1"/>
    <property type="molecule type" value="Genomic_DNA"/>
</dbReference>
<dbReference type="Gene3D" id="3.30.465.60">
    <property type="match status" value="1"/>
</dbReference>
<feature type="domain" description="Lysidine-tRNA(Ile) synthetase C-terminal" evidence="9">
    <location>
        <begin position="383"/>
        <end position="457"/>
    </location>
</feature>
<dbReference type="InterPro" id="IPR014729">
    <property type="entry name" value="Rossmann-like_a/b/a_fold"/>
</dbReference>
<dbReference type="HAMAP" id="MF_01161">
    <property type="entry name" value="tRNA_Ile_lys_synt"/>
    <property type="match status" value="1"/>
</dbReference>
<dbReference type="InterPro" id="IPR012094">
    <property type="entry name" value="tRNA_Ile_lys_synt"/>
</dbReference>
<comment type="catalytic activity">
    <reaction evidence="7 8">
        <text>cytidine(34) in tRNA(Ile2) + L-lysine + ATP = lysidine(34) in tRNA(Ile2) + AMP + diphosphate + H(+)</text>
        <dbReference type="Rhea" id="RHEA:43744"/>
        <dbReference type="Rhea" id="RHEA-COMP:10625"/>
        <dbReference type="Rhea" id="RHEA-COMP:10670"/>
        <dbReference type="ChEBI" id="CHEBI:15378"/>
        <dbReference type="ChEBI" id="CHEBI:30616"/>
        <dbReference type="ChEBI" id="CHEBI:32551"/>
        <dbReference type="ChEBI" id="CHEBI:33019"/>
        <dbReference type="ChEBI" id="CHEBI:82748"/>
        <dbReference type="ChEBI" id="CHEBI:83665"/>
        <dbReference type="ChEBI" id="CHEBI:456215"/>
        <dbReference type="EC" id="6.3.4.19"/>
    </reaction>
</comment>
<comment type="domain">
    <text evidence="8">The N-terminal region contains the highly conserved SGGXDS motif, predicted to be a P-loop motif involved in ATP binding.</text>
</comment>
<evidence type="ECO:0000256" key="3">
    <source>
        <dbReference type="ARBA" id="ARBA00022598"/>
    </source>
</evidence>
<dbReference type="EC" id="6.3.4.19" evidence="8"/>
<dbReference type="InterPro" id="IPR011063">
    <property type="entry name" value="TilS/TtcA_N"/>
</dbReference>
<keyword evidence="3 8" id="KW-0436">Ligase</keyword>
<dbReference type="GO" id="GO:0006400">
    <property type="term" value="P:tRNA modification"/>
    <property type="evidence" value="ECO:0007669"/>
    <property type="project" value="UniProtKB-UniRule"/>
</dbReference>
<dbReference type="Pfam" id="PF11734">
    <property type="entry name" value="TilS_C"/>
    <property type="match status" value="1"/>
</dbReference>
<dbReference type="PANTHER" id="PTHR43033">
    <property type="entry name" value="TRNA(ILE)-LYSIDINE SYNTHASE-RELATED"/>
    <property type="match status" value="1"/>
</dbReference>
<reference evidence="10 11" key="1">
    <citation type="submission" date="2019-05" db="EMBL/GenBank/DDBJ databases">
        <title>Genomic analysis of Lentibacillus sp. NKC220-2.</title>
        <authorList>
            <person name="Oh Y.J."/>
        </authorList>
    </citation>
    <scope>NUCLEOTIDE SEQUENCE [LARGE SCALE GENOMIC DNA]</scope>
    <source>
        <strain evidence="10 11">NKC220-2</strain>
    </source>
</reference>
<proteinExistence type="inferred from homology"/>
<dbReference type="RefSeq" id="WP_138603250.1">
    <property type="nucleotide sequence ID" value="NZ_VCIA01000001.1"/>
</dbReference>
<evidence type="ECO:0000256" key="6">
    <source>
        <dbReference type="ARBA" id="ARBA00022840"/>
    </source>
</evidence>
<keyword evidence="5 8" id="KW-0547">Nucleotide-binding</keyword>
<evidence type="ECO:0000256" key="2">
    <source>
        <dbReference type="ARBA" id="ARBA00022490"/>
    </source>
</evidence>
<dbReference type="InterPro" id="IPR012796">
    <property type="entry name" value="Lysidine-tRNA-synth_C"/>
</dbReference>
<dbReference type="CDD" id="cd01992">
    <property type="entry name" value="TilS_N"/>
    <property type="match status" value="1"/>
</dbReference>
<organism evidence="10 11">
    <name type="scientific">Lentibacillus cibarius</name>
    <dbReference type="NCBI Taxonomy" id="2583219"/>
    <lineage>
        <taxon>Bacteria</taxon>
        <taxon>Bacillati</taxon>
        <taxon>Bacillota</taxon>
        <taxon>Bacilli</taxon>
        <taxon>Bacillales</taxon>
        <taxon>Bacillaceae</taxon>
        <taxon>Lentibacillus</taxon>
    </lineage>
</organism>
<dbReference type="GO" id="GO:0005524">
    <property type="term" value="F:ATP binding"/>
    <property type="evidence" value="ECO:0007669"/>
    <property type="project" value="UniProtKB-UniRule"/>
</dbReference>
<dbReference type="SUPFAM" id="SSF82829">
    <property type="entry name" value="MesJ substrate recognition domain-like"/>
    <property type="match status" value="1"/>
</dbReference>
<name>A0A5S3QM78_9BACI</name>
<dbReference type="NCBIfam" id="TIGR02433">
    <property type="entry name" value="lysidine_TilS_C"/>
    <property type="match status" value="1"/>
</dbReference>
<dbReference type="OrthoDB" id="9807403at2"/>
<dbReference type="AlphaFoldDB" id="A0A5S3QM78"/>
<evidence type="ECO:0000313" key="11">
    <source>
        <dbReference type="Proteomes" id="UP000306980"/>
    </source>
</evidence>
<protein>
    <recommendedName>
        <fullName evidence="8">tRNA(Ile)-lysidine synthase</fullName>
        <ecNumber evidence="8">6.3.4.19</ecNumber>
    </recommendedName>
    <alternativeName>
        <fullName evidence="8">tRNA(Ile)-2-lysyl-cytidine synthase</fullName>
    </alternativeName>
    <alternativeName>
        <fullName evidence="8">tRNA(Ile)-lysidine synthetase</fullName>
    </alternativeName>
</protein>
<feature type="binding site" evidence="8">
    <location>
        <begin position="26"/>
        <end position="31"/>
    </location>
    <ligand>
        <name>ATP</name>
        <dbReference type="ChEBI" id="CHEBI:30616"/>
    </ligand>
</feature>
<dbReference type="InterPro" id="IPR012795">
    <property type="entry name" value="tRNA_Ile_lys_synt_N"/>
</dbReference>
<keyword evidence="4 8" id="KW-0819">tRNA processing</keyword>
<evidence type="ECO:0000256" key="1">
    <source>
        <dbReference type="ARBA" id="ARBA00004496"/>
    </source>
</evidence>
<dbReference type="SMART" id="SM00977">
    <property type="entry name" value="TilS_C"/>
    <property type="match status" value="1"/>
</dbReference>
<sequence length="461" mass="53351">MDSSVRAFIEKNQLLKKGSTVLVGVSGGPDSMALLHFLQRFSNVWNIRVIAATADHQLRGNESREDVAYVRRVCHAWGIELTEDTLDVTAYKEMENLGTQVASRHLRYAFFEKEMDRFQADYLALGHHGDDQAETMLMGLAHSANVTSLKGIPMQRAFAKGHIVRPLLCVTKEEIERYCQEWSIIPRRDPSNCENTYTRNYYRNLVLPLLKEKNSNLHRTIQHLSESIQDDEAFLTTKAEQMFKEIVVVSEGEKSVSFSVSAFYNYPRSLQRRFIHLILNYLYEDYPKKLSYVHEEQLFAMMKESSGNIKLHFPQKLKVERNYETMLFHFRDEHVLTYDFLLDVPGEVELPNGWRVTANYTNCPETEGKKVYTCYRASVALPLHIRTRQAGDRMRWNGLNGSKKIKDIFIDAKVPLNERDTWPVVTDNNGNVLWLAGLKKGLPPEQTEDGPFIQLSYERKQ</sequence>
<dbReference type="SUPFAM" id="SSF56037">
    <property type="entry name" value="PheT/TilS domain"/>
    <property type="match status" value="1"/>
</dbReference>
<evidence type="ECO:0000313" key="10">
    <source>
        <dbReference type="EMBL" id="TMN22341.1"/>
    </source>
</evidence>
<dbReference type="PANTHER" id="PTHR43033:SF1">
    <property type="entry name" value="TRNA(ILE)-LYSIDINE SYNTHASE-RELATED"/>
    <property type="match status" value="1"/>
</dbReference>